<dbReference type="GO" id="GO:0010608">
    <property type="term" value="P:post-transcriptional regulation of gene expression"/>
    <property type="evidence" value="ECO:0007669"/>
    <property type="project" value="TreeGrafter"/>
</dbReference>
<dbReference type="InterPro" id="IPR016024">
    <property type="entry name" value="ARM-type_fold"/>
</dbReference>
<feature type="repeat" description="Pumilio" evidence="2">
    <location>
        <begin position="247"/>
        <end position="282"/>
    </location>
</feature>
<dbReference type="InterPro" id="IPR001313">
    <property type="entry name" value="Pumilio_RNA-bd_rpt"/>
</dbReference>
<dbReference type="PANTHER" id="PTHR12537:SF13">
    <property type="entry name" value="PUMILIO HOMOLOGY DOMAIN FAMILY MEMBER 4"/>
    <property type="match status" value="1"/>
</dbReference>
<organism evidence="5 6">
    <name type="scientific">Hesseltinella vesiculosa</name>
    <dbReference type="NCBI Taxonomy" id="101127"/>
    <lineage>
        <taxon>Eukaryota</taxon>
        <taxon>Fungi</taxon>
        <taxon>Fungi incertae sedis</taxon>
        <taxon>Mucoromycota</taxon>
        <taxon>Mucoromycotina</taxon>
        <taxon>Mucoromycetes</taxon>
        <taxon>Mucorales</taxon>
        <taxon>Cunninghamellaceae</taxon>
        <taxon>Hesseltinella</taxon>
    </lineage>
</organism>
<dbReference type="EMBL" id="MCGT01000057">
    <property type="protein sequence ID" value="ORX43190.1"/>
    <property type="molecule type" value="Genomic_DNA"/>
</dbReference>
<feature type="repeat" description="Pumilio" evidence="2">
    <location>
        <begin position="61"/>
        <end position="101"/>
    </location>
</feature>
<keyword evidence="6" id="KW-1185">Reference proteome</keyword>
<dbReference type="InterPro" id="IPR033712">
    <property type="entry name" value="Pumilio_RNA-bd"/>
</dbReference>
<dbReference type="OrthoDB" id="668540at2759"/>
<dbReference type="Proteomes" id="UP000242146">
    <property type="component" value="Unassembled WGS sequence"/>
</dbReference>
<name>A0A1X2G301_9FUNG</name>
<dbReference type="InterPro" id="IPR033133">
    <property type="entry name" value="PUM-HD"/>
</dbReference>
<keyword evidence="1" id="KW-0677">Repeat</keyword>
<dbReference type="Pfam" id="PF00806">
    <property type="entry name" value="PUF"/>
    <property type="match status" value="8"/>
</dbReference>
<evidence type="ECO:0000256" key="3">
    <source>
        <dbReference type="SAM" id="MobiDB-lite"/>
    </source>
</evidence>
<feature type="compositionally biased region" description="Polar residues" evidence="3">
    <location>
        <begin position="1"/>
        <end position="11"/>
    </location>
</feature>
<dbReference type="GO" id="GO:0005737">
    <property type="term" value="C:cytoplasm"/>
    <property type="evidence" value="ECO:0007669"/>
    <property type="project" value="TreeGrafter"/>
</dbReference>
<proteinExistence type="predicted"/>
<feature type="region of interest" description="Disordered" evidence="3">
    <location>
        <begin position="383"/>
        <end position="405"/>
    </location>
</feature>
<reference evidence="5 6" key="1">
    <citation type="submission" date="2016-07" db="EMBL/GenBank/DDBJ databases">
        <title>Pervasive Adenine N6-methylation of Active Genes in Fungi.</title>
        <authorList>
            <consortium name="DOE Joint Genome Institute"/>
            <person name="Mondo S.J."/>
            <person name="Dannebaum R.O."/>
            <person name="Kuo R.C."/>
            <person name="Labutti K."/>
            <person name="Haridas S."/>
            <person name="Kuo A."/>
            <person name="Salamov A."/>
            <person name="Ahrendt S.R."/>
            <person name="Lipzen A."/>
            <person name="Sullivan W."/>
            <person name="Andreopoulos W.B."/>
            <person name="Clum A."/>
            <person name="Lindquist E."/>
            <person name="Daum C."/>
            <person name="Ramamoorthy G.K."/>
            <person name="Gryganskyi A."/>
            <person name="Culley D."/>
            <person name="Magnuson J.K."/>
            <person name="James T.Y."/>
            <person name="O'Malley M.A."/>
            <person name="Stajich J.E."/>
            <person name="Spatafora J.W."/>
            <person name="Visel A."/>
            <person name="Grigoriev I.V."/>
        </authorList>
    </citation>
    <scope>NUCLEOTIDE SEQUENCE [LARGE SCALE GENOMIC DNA]</scope>
    <source>
        <strain evidence="5 6">NRRL 3301</strain>
    </source>
</reference>
<feature type="repeat" description="Pumilio" evidence="2">
    <location>
        <begin position="319"/>
        <end position="356"/>
    </location>
</feature>
<feature type="repeat" description="Pumilio" evidence="2">
    <location>
        <begin position="211"/>
        <end position="246"/>
    </location>
</feature>
<feature type="repeat" description="Pumilio" evidence="2">
    <location>
        <begin position="175"/>
        <end position="210"/>
    </location>
</feature>
<dbReference type="GO" id="GO:0003729">
    <property type="term" value="F:mRNA binding"/>
    <property type="evidence" value="ECO:0007669"/>
    <property type="project" value="TreeGrafter"/>
</dbReference>
<evidence type="ECO:0000259" key="4">
    <source>
        <dbReference type="PROSITE" id="PS50303"/>
    </source>
</evidence>
<feature type="repeat" description="Pumilio" evidence="2">
    <location>
        <begin position="102"/>
        <end position="137"/>
    </location>
</feature>
<evidence type="ECO:0000256" key="2">
    <source>
        <dbReference type="PROSITE-ProRule" id="PRU00317"/>
    </source>
</evidence>
<dbReference type="PROSITE" id="PS50303">
    <property type="entry name" value="PUM_HD"/>
    <property type="match status" value="1"/>
</dbReference>
<evidence type="ECO:0000313" key="6">
    <source>
        <dbReference type="Proteomes" id="UP000242146"/>
    </source>
</evidence>
<dbReference type="PROSITE" id="PS50302">
    <property type="entry name" value="PUM"/>
    <property type="match status" value="7"/>
</dbReference>
<evidence type="ECO:0000256" key="1">
    <source>
        <dbReference type="ARBA" id="ARBA00022737"/>
    </source>
</evidence>
<comment type="caution">
    <text evidence="5">The sequence shown here is derived from an EMBL/GenBank/DDBJ whole genome shotgun (WGS) entry which is preliminary data.</text>
</comment>
<sequence>MFPVGASSSVYARSGYHPPPNHPATNSSFASHAKHDIPPPSSRRASSDQESVRFANAQLDDFKDHLYELAKDQNGCRFLQRKIEDTSPGNDYVYAIQAVYNEIHSHFVELMTNSFGNYLCQKLLERCNNDQRDTIVSIVAPDIVNISLNMHGTRAVQKLIEFLSTPEQIKMVTAALDPSVVPLIKDLNGNHVIQKCLHRLSDEHRQFIYDAVCQKCIEVATHKHGCCVLQRCIDYASDKQKIQLVQEITRNALTLVQDPYGNYVVQYVLDLGDEDFSDGLIRRFIGHACHLSAQKFSSNVMEKCIRVARPDTRHCLIQEFIDPTAMEKMLRDSFANYVIQTSLDYADLKQRNELVDCIRPLLSTVRSTPYGKRIHGKIFREQTRTQQHTPSFQSQSRRLMNHPDV</sequence>
<dbReference type="Gene3D" id="1.25.10.10">
    <property type="entry name" value="Leucine-rich Repeat Variant"/>
    <property type="match status" value="1"/>
</dbReference>
<feature type="domain" description="PUM-HD" evidence="4">
    <location>
        <begin position="40"/>
        <end position="382"/>
    </location>
</feature>
<feature type="region of interest" description="Disordered" evidence="3">
    <location>
        <begin position="1"/>
        <end position="50"/>
    </location>
</feature>
<dbReference type="PANTHER" id="PTHR12537">
    <property type="entry name" value="RNA BINDING PROTEIN PUMILIO-RELATED"/>
    <property type="match status" value="1"/>
</dbReference>
<dbReference type="SUPFAM" id="SSF48371">
    <property type="entry name" value="ARM repeat"/>
    <property type="match status" value="1"/>
</dbReference>
<dbReference type="SMART" id="SM00025">
    <property type="entry name" value="Pumilio"/>
    <property type="match status" value="8"/>
</dbReference>
<dbReference type="AlphaFoldDB" id="A0A1X2G301"/>
<feature type="compositionally biased region" description="Polar residues" evidence="3">
    <location>
        <begin position="384"/>
        <end position="398"/>
    </location>
</feature>
<accession>A0A1X2G301</accession>
<dbReference type="FunFam" id="1.25.10.10:FF:000237">
    <property type="entry name" value="Pumilio homolog 9"/>
    <property type="match status" value="1"/>
</dbReference>
<evidence type="ECO:0000313" key="5">
    <source>
        <dbReference type="EMBL" id="ORX43190.1"/>
    </source>
</evidence>
<protein>
    <submittedName>
        <fullName evidence="5">ARM repeat-containing protein</fullName>
    </submittedName>
</protein>
<dbReference type="STRING" id="101127.A0A1X2G301"/>
<gene>
    <name evidence="5" type="ORF">DM01DRAFT_262663</name>
</gene>
<dbReference type="InterPro" id="IPR011989">
    <property type="entry name" value="ARM-like"/>
</dbReference>
<dbReference type="CDD" id="cd07920">
    <property type="entry name" value="Pumilio"/>
    <property type="match status" value="1"/>
</dbReference>
<feature type="repeat" description="Pumilio" evidence="2">
    <location>
        <begin position="138"/>
        <end position="173"/>
    </location>
</feature>